<dbReference type="EMBL" id="CAIX01000442">
    <property type="protein sequence ID" value="CCI10898.1"/>
    <property type="molecule type" value="Genomic_DNA"/>
</dbReference>
<sequence>MKSKIIRSAFLTITLIQHTLSDIEVHQHAVYSGHIIQNIKVHSTVMCDSAIQIGFMGANAYSEIDNTYDYTCILLSVKGVPKDVPATEKGIPITFRGKSSSCHLPAPCSPTCCGNAQCVPVLEYSPICNSTSDYLNGIILEGKKLGPPTVKSNHAACQQHCAATKYCHSASFHSWDRTCQLMAIVTGLSYVYDVYSVSVIRH</sequence>
<feature type="domain" description="Apple" evidence="2">
    <location>
        <begin position="152"/>
        <end position="188"/>
    </location>
</feature>
<evidence type="ECO:0000256" key="1">
    <source>
        <dbReference type="SAM" id="SignalP"/>
    </source>
</evidence>
<dbReference type="Proteomes" id="UP000053237">
    <property type="component" value="Unassembled WGS sequence"/>
</dbReference>
<dbReference type="Pfam" id="PF00024">
    <property type="entry name" value="PAN_1"/>
    <property type="match status" value="1"/>
</dbReference>
<protein>
    <recommendedName>
        <fullName evidence="2">Apple domain-containing protein</fullName>
    </recommendedName>
</protein>
<dbReference type="Gene3D" id="3.50.4.10">
    <property type="entry name" value="Hepatocyte Growth Factor"/>
    <property type="match status" value="1"/>
</dbReference>
<organism evidence="3 4">
    <name type="scientific">Albugo candida</name>
    <dbReference type="NCBI Taxonomy" id="65357"/>
    <lineage>
        <taxon>Eukaryota</taxon>
        <taxon>Sar</taxon>
        <taxon>Stramenopiles</taxon>
        <taxon>Oomycota</taxon>
        <taxon>Peronosporomycetes</taxon>
        <taxon>Albuginales</taxon>
        <taxon>Albuginaceae</taxon>
        <taxon>Albugo</taxon>
    </lineage>
</organism>
<accession>A0A024FUS4</accession>
<dbReference type="SUPFAM" id="SSF57414">
    <property type="entry name" value="Hairpin loop containing domain-like"/>
    <property type="match status" value="1"/>
</dbReference>
<name>A0A024FUS4_9STRA</name>
<comment type="caution">
    <text evidence="3">The sequence shown here is derived from an EMBL/GenBank/DDBJ whole genome shotgun (WGS) entry which is preliminary data.</text>
</comment>
<evidence type="ECO:0000313" key="3">
    <source>
        <dbReference type="EMBL" id="CCI10898.1"/>
    </source>
</evidence>
<evidence type="ECO:0000313" key="4">
    <source>
        <dbReference type="Proteomes" id="UP000053237"/>
    </source>
</evidence>
<keyword evidence="4" id="KW-1185">Reference proteome</keyword>
<feature type="signal peptide" evidence="1">
    <location>
        <begin position="1"/>
        <end position="21"/>
    </location>
</feature>
<feature type="chain" id="PRO_5001529140" description="Apple domain-containing protein" evidence="1">
    <location>
        <begin position="22"/>
        <end position="202"/>
    </location>
</feature>
<dbReference type="InterPro" id="IPR003609">
    <property type="entry name" value="Pan_app"/>
</dbReference>
<proteinExistence type="predicted"/>
<dbReference type="InParanoid" id="A0A024FUS4"/>
<reference evidence="3 4" key="1">
    <citation type="submission" date="2012-05" db="EMBL/GenBank/DDBJ databases">
        <title>Recombination and specialization in a pathogen metapopulation.</title>
        <authorList>
            <person name="Gardiner A."/>
            <person name="Kemen E."/>
            <person name="Schultz-Larsen T."/>
            <person name="MacLean D."/>
            <person name="Van Oosterhout C."/>
            <person name="Jones J.D.G."/>
        </authorList>
    </citation>
    <scope>NUCLEOTIDE SEQUENCE [LARGE SCALE GENOMIC DNA]</scope>
    <source>
        <strain evidence="3 4">Ac Nc2</strain>
    </source>
</reference>
<evidence type="ECO:0000259" key="2">
    <source>
        <dbReference type="Pfam" id="PF00024"/>
    </source>
</evidence>
<gene>
    <name evidence="3" type="ORF">BN9_119300</name>
</gene>
<keyword evidence="1" id="KW-0732">Signal</keyword>
<dbReference type="AlphaFoldDB" id="A0A024FUS4"/>